<proteinExistence type="predicted"/>
<dbReference type="RefSeq" id="WP_101693637.1">
    <property type="nucleotide sequence ID" value="NZ_JACOPR010000001.1"/>
</dbReference>
<sequence>MNVEELARKYYPRLWDKRRIEALVAAGRLSREAAEAILREAEQA</sequence>
<reference evidence="1 2" key="1">
    <citation type="submission" date="2020-08" db="EMBL/GenBank/DDBJ databases">
        <title>Genome public.</title>
        <authorList>
            <person name="Liu C."/>
            <person name="Sun Q."/>
        </authorList>
    </citation>
    <scope>NUCLEOTIDE SEQUENCE [LARGE SCALE GENOMIC DNA]</scope>
    <source>
        <strain evidence="1 2">New-38</strain>
    </source>
</reference>
<organism evidence="1 2">
    <name type="scientific">Pseudoflavonifractor hominis</name>
    <dbReference type="NCBI Taxonomy" id="2763059"/>
    <lineage>
        <taxon>Bacteria</taxon>
        <taxon>Bacillati</taxon>
        <taxon>Bacillota</taxon>
        <taxon>Clostridia</taxon>
        <taxon>Eubacteriales</taxon>
        <taxon>Oscillospiraceae</taxon>
        <taxon>Pseudoflavonifractor</taxon>
    </lineage>
</organism>
<accession>A0ABR7HPU6</accession>
<gene>
    <name evidence="1" type="ORF">H8S34_01735</name>
</gene>
<protein>
    <submittedName>
        <fullName evidence="1">XkdX family protein</fullName>
    </submittedName>
</protein>
<evidence type="ECO:0000313" key="2">
    <source>
        <dbReference type="Proteomes" id="UP000660021"/>
    </source>
</evidence>
<keyword evidence="2" id="KW-1185">Reference proteome</keyword>
<dbReference type="EMBL" id="JACOPR010000001">
    <property type="protein sequence ID" value="MBC5729553.1"/>
    <property type="molecule type" value="Genomic_DNA"/>
</dbReference>
<comment type="caution">
    <text evidence="1">The sequence shown here is derived from an EMBL/GenBank/DDBJ whole genome shotgun (WGS) entry which is preliminary data.</text>
</comment>
<evidence type="ECO:0000313" key="1">
    <source>
        <dbReference type="EMBL" id="MBC5729553.1"/>
    </source>
</evidence>
<name>A0ABR7HPU6_9FIRM</name>
<dbReference type="Proteomes" id="UP000660021">
    <property type="component" value="Unassembled WGS sequence"/>
</dbReference>